<reference evidence="6" key="1">
    <citation type="journal article" date="2019" name="Int. J. Syst. Evol. Microbiol.">
        <title>The Global Catalogue of Microorganisms (GCM) 10K type strain sequencing project: providing services to taxonomists for standard genome sequencing and annotation.</title>
        <authorList>
            <consortium name="The Broad Institute Genomics Platform"/>
            <consortium name="The Broad Institute Genome Sequencing Center for Infectious Disease"/>
            <person name="Wu L."/>
            <person name="Ma J."/>
        </authorList>
    </citation>
    <scope>NUCLEOTIDE SEQUENCE [LARGE SCALE GENOMIC DNA]</scope>
    <source>
        <strain evidence="6">NBRC 101365</strain>
    </source>
</reference>
<comment type="caution">
    <text evidence="5">The sequence shown here is derived from an EMBL/GenBank/DDBJ whole genome shotgun (WGS) entry which is preliminary data.</text>
</comment>
<dbReference type="SMART" id="SM00247">
    <property type="entry name" value="XTALbg"/>
    <property type="match status" value="1"/>
</dbReference>
<keyword evidence="6" id="KW-1185">Reference proteome</keyword>
<dbReference type="InterPro" id="IPR001064">
    <property type="entry name" value="Beta/gamma_crystallin"/>
</dbReference>
<dbReference type="Pfam" id="PF00030">
    <property type="entry name" value="Crystall"/>
    <property type="match status" value="1"/>
</dbReference>
<dbReference type="SUPFAM" id="SSF49695">
    <property type="entry name" value="gamma-Crystallin-like"/>
    <property type="match status" value="1"/>
</dbReference>
<proteinExistence type="inferred from homology"/>
<dbReference type="Gene3D" id="2.60.20.10">
    <property type="entry name" value="Crystallins"/>
    <property type="match status" value="1"/>
</dbReference>
<evidence type="ECO:0000259" key="4">
    <source>
        <dbReference type="PROSITE" id="PS50915"/>
    </source>
</evidence>
<evidence type="ECO:0000313" key="5">
    <source>
        <dbReference type="EMBL" id="GLS20754.1"/>
    </source>
</evidence>
<feature type="chain" id="PRO_5045198465" description="Beta/gamma crystallin 'Greek key' domain-containing protein" evidence="3">
    <location>
        <begin position="22"/>
        <end position="177"/>
    </location>
</feature>
<feature type="domain" description="Beta/gamma crystallin 'Greek key'" evidence="4">
    <location>
        <begin position="21"/>
        <end position="61"/>
    </location>
</feature>
<sequence length="177" mass="18741">MVQRLVFILVLLCIGMGSASAQVVLFDQPNFAGSKLTVRGADPNLADSDFGSRSMSMQVLGGVWQICSQPGFRGDCLNVPPGQYERFDKRFAHRLNSLRPLAAAPAAAPLPNTPPPPTTVIIQAPPPPPQITSCSVEGTQKCSGCSISCTGPKQAVCQQPDDGILDACLENARCECK</sequence>
<dbReference type="RefSeq" id="WP_284313835.1">
    <property type="nucleotide sequence ID" value="NZ_BSPC01000034.1"/>
</dbReference>
<keyword evidence="3" id="KW-0732">Signal</keyword>
<feature type="domain" description="Beta/gamma crystallin 'Greek key'" evidence="4">
    <location>
        <begin position="62"/>
        <end position="102"/>
    </location>
</feature>
<evidence type="ECO:0000256" key="2">
    <source>
        <dbReference type="ARBA" id="ARBA00022737"/>
    </source>
</evidence>
<dbReference type="Proteomes" id="UP001156882">
    <property type="component" value="Unassembled WGS sequence"/>
</dbReference>
<evidence type="ECO:0000256" key="1">
    <source>
        <dbReference type="ARBA" id="ARBA00009646"/>
    </source>
</evidence>
<feature type="signal peptide" evidence="3">
    <location>
        <begin position="1"/>
        <end position="21"/>
    </location>
</feature>
<evidence type="ECO:0000313" key="6">
    <source>
        <dbReference type="Proteomes" id="UP001156882"/>
    </source>
</evidence>
<protein>
    <recommendedName>
        <fullName evidence="4">Beta/gamma crystallin 'Greek key' domain-containing protein</fullName>
    </recommendedName>
</protein>
<gene>
    <name evidence="5" type="ORF">GCM10007874_37710</name>
</gene>
<name>A0ABQ6CKM6_9HYPH</name>
<dbReference type="InterPro" id="IPR011024">
    <property type="entry name" value="G_crystallin-like"/>
</dbReference>
<dbReference type="PROSITE" id="PS50915">
    <property type="entry name" value="CRYSTALLIN_BETA_GAMMA"/>
    <property type="match status" value="2"/>
</dbReference>
<accession>A0ABQ6CKM6</accession>
<comment type="similarity">
    <text evidence="1">Belongs to the beta/gamma-crystallin family.</text>
</comment>
<keyword evidence="2" id="KW-0677">Repeat</keyword>
<evidence type="ECO:0000256" key="3">
    <source>
        <dbReference type="SAM" id="SignalP"/>
    </source>
</evidence>
<organism evidence="5 6">
    <name type="scientific">Labrys miyagiensis</name>
    <dbReference type="NCBI Taxonomy" id="346912"/>
    <lineage>
        <taxon>Bacteria</taxon>
        <taxon>Pseudomonadati</taxon>
        <taxon>Pseudomonadota</taxon>
        <taxon>Alphaproteobacteria</taxon>
        <taxon>Hyphomicrobiales</taxon>
        <taxon>Xanthobacteraceae</taxon>
        <taxon>Labrys</taxon>
    </lineage>
</organism>
<dbReference type="EMBL" id="BSPC01000034">
    <property type="protein sequence ID" value="GLS20754.1"/>
    <property type="molecule type" value="Genomic_DNA"/>
</dbReference>